<reference evidence="2 3" key="1">
    <citation type="submission" date="2016-05" db="EMBL/GenBank/DDBJ databases">
        <title>Genomic and physiological characterization of Planctopirus sp. isolated from fresh water lake.</title>
        <authorList>
            <person name="Subhash Y."/>
            <person name="Ramana C."/>
        </authorList>
    </citation>
    <scope>NUCLEOTIDE SEQUENCE [LARGE SCALE GENOMIC DNA]</scope>
    <source>
        <strain evidence="2 3">JC280</strain>
    </source>
</reference>
<comment type="caution">
    <text evidence="2">The sequence shown here is derived from an EMBL/GenBank/DDBJ whole genome shotgun (WGS) entry which is preliminary data.</text>
</comment>
<sequence>MLIPLAIGCGNSGPEEAVVTGLVQIDGQPIDKGSIQMLPTDGVGSAVSSEIQEGRYRLKIVPGKKRVEIHLGEKKGQIPARPGEADSPMIDIIEEAVAPEFNIDSKLEANVVLPATEANFETKRLPPGARPRRPGSTPRAH</sequence>
<proteinExistence type="predicted"/>
<accession>A0A1C3E7I9</accession>
<protein>
    <recommendedName>
        <fullName evidence="4">Carboxypeptidase regulatory-like domain-containing protein</fullName>
    </recommendedName>
</protein>
<feature type="region of interest" description="Disordered" evidence="1">
    <location>
        <begin position="117"/>
        <end position="141"/>
    </location>
</feature>
<organism evidence="2 3">
    <name type="scientific">Planctopirus hydrillae</name>
    <dbReference type="NCBI Taxonomy" id="1841610"/>
    <lineage>
        <taxon>Bacteria</taxon>
        <taxon>Pseudomonadati</taxon>
        <taxon>Planctomycetota</taxon>
        <taxon>Planctomycetia</taxon>
        <taxon>Planctomycetales</taxon>
        <taxon>Planctomycetaceae</taxon>
        <taxon>Planctopirus</taxon>
    </lineage>
</organism>
<evidence type="ECO:0000313" key="2">
    <source>
        <dbReference type="EMBL" id="ODA29129.1"/>
    </source>
</evidence>
<dbReference type="EMBL" id="LYDR01000144">
    <property type="protein sequence ID" value="ODA29129.1"/>
    <property type="molecule type" value="Genomic_DNA"/>
</dbReference>
<keyword evidence="3" id="KW-1185">Reference proteome</keyword>
<gene>
    <name evidence="2" type="ORF">A6X21_09980</name>
</gene>
<evidence type="ECO:0000256" key="1">
    <source>
        <dbReference type="SAM" id="MobiDB-lite"/>
    </source>
</evidence>
<evidence type="ECO:0000313" key="3">
    <source>
        <dbReference type="Proteomes" id="UP000094828"/>
    </source>
</evidence>
<dbReference type="Proteomes" id="UP000094828">
    <property type="component" value="Unassembled WGS sequence"/>
</dbReference>
<evidence type="ECO:0008006" key="4">
    <source>
        <dbReference type="Google" id="ProtNLM"/>
    </source>
</evidence>
<dbReference type="AlphaFoldDB" id="A0A1C3E7I9"/>
<name>A0A1C3E7I9_9PLAN</name>